<evidence type="ECO:0000259" key="2">
    <source>
        <dbReference type="SMART" id="SM00093"/>
    </source>
</evidence>
<dbReference type="InterPro" id="IPR036186">
    <property type="entry name" value="Serpin_sf"/>
</dbReference>
<feature type="domain" description="Serpin" evidence="2">
    <location>
        <begin position="15"/>
        <end position="372"/>
    </location>
</feature>
<proteinExistence type="inferred from homology"/>
<dbReference type="Gene3D" id="3.30.497.10">
    <property type="entry name" value="Antithrombin, subunit I, domain 2"/>
    <property type="match status" value="1"/>
</dbReference>
<dbReference type="HOGENOM" id="CLU_023330_0_3_11"/>
<accession>H5XGI8</accession>
<organism evidence="3 4">
    <name type="scientific">Saccharomonospora cyanea NA-134</name>
    <dbReference type="NCBI Taxonomy" id="882082"/>
    <lineage>
        <taxon>Bacteria</taxon>
        <taxon>Bacillati</taxon>
        <taxon>Actinomycetota</taxon>
        <taxon>Actinomycetes</taxon>
        <taxon>Pseudonocardiales</taxon>
        <taxon>Pseudonocardiaceae</taxon>
        <taxon>Saccharomonospora</taxon>
    </lineage>
</organism>
<dbReference type="InterPro" id="IPR042185">
    <property type="entry name" value="Serpin_sf_2"/>
</dbReference>
<dbReference type="InterPro" id="IPR042178">
    <property type="entry name" value="Serpin_sf_1"/>
</dbReference>
<dbReference type="SMART" id="SM00093">
    <property type="entry name" value="SERPIN"/>
    <property type="match status" value="1"/>
</dbReference>
<dbReference type="EMBL" id="CM001440">
    <property type="protein sequence ID" value="EHR60527.1"/>
    <property type="molecule type" value="Genomic_DNA"/>
</dbReference>
<dbReference type="RefSeq" id="WP_005455206.1">
    <property type="nucleotide sequence ID" value="NZ_CM001440.1"/>
</dbReference>
<dbReference type="MEROPS" id="I04.037"/>
<dbReference type="GO" id="GO:0005615">
    <property type="term" value="C:extracellular space"/>
    <property type="evidence" value="ECO:0007669"/>
    <property type="project" value="InterPro"/>
</dbReference>
<dbReference type="AlphaFoldDB" id="H5XGI8"/>
<dbReference type="SUPFAM" id="SSF56574">
    <property type="entry name" value="Serpins"/>
    <property type="match status" value="1"/>
</dbReference>
<dbReference type="GO" id="GO:0004867">
    <property type="term" value="F:serine-type endopeptidase inhibitor activity"/>
    <property type="evidence" value="ECO:0007669"/>
    <property type="project" value="InterPro"/>
</dbReference>
<comment type="similarity">
    <text evidence="1">Belongs to the serpin family.</text>
</comment>
<evidence type="ECO:0000313" key="4">
    <source>
        <dbReference type="Proteomes" id="UP000002791"/>
    </source>
</evidence>
<evidence type="ECO:0000313" key="3">
    <source>
        <dbReference type="EMBL" id="EHR60527.1"/>
    </source>
</evidence>
<keyword evidence="4" id="KW-1185">Reference proteome</keyword>
<dbReference type="PANTHER" id="PTHR11461">
    <property type="entry name" value="SERINE PROTEASE INHIBITOR, SERPIN"/>
    <property type="match status" value="1"/>
</dbReference>
<dbReference type="InterPro" id="IPR000215">
    <property type="entry name" value="Serpin_fam"/>
</dbReference>
<dbReference type="Gene3D" id="2.30.39.10">
    <property type="entry name" value="Alpha-1-antitrypsin, domain 1"/>
    <property type="match status" value="1"/>
</dbReference>
<dbReference type="eggNOG" id="COG4826">
    <property type="taxonomic scope" value="Bacteria"/>
</dbReference>
<dbReference type="OrthoDB" id="9764871at2"/>
<gene>
    <name evidence="3" type="ORF">SaccyDRAFT_1626</name>
</gene>
<protein>
    <submittedName>
        <fullName evidence="3">Serine protease inhibitor</fullName>
    </submittedName>
</protein>
<dbReference type="Proteomes" id="UP000002791">
    <property type="component" value="Chromosome"/>
</dbReference>
<dbReference type="Pfam" id="PF00079">
    <property type="entry name" value="Serpin"/>
    <property type="match status" value="1"/>
</dbReference>
<dbReference type="CDD" id="cd19590">
    <property type="entry name" value="serpin_thermopin-like"/>
    <property type="match status" value="1"/>
</dbReference>
<sequence length="372" mass="39427">MPASDVVRTHLGFTLAVHRALAAPGGNACFSPYSVASALALVARAARGDTAAEPAGLLAGSLDHVAELTELLHKAAVLDAARSGEDTPSLAVSNTLWVWRELGIRQGFTEALSEWPSGAVRTAPFVDDPEGARTAINADVARTTRDLVPELLPAGTVGDDTVAGLVNALYLRVGWTFPFREADTADGDFHTPSGVVRVPMMRQAERLGHAAVGGWQLVDLPAVGGVSASVLLPDRPLEEAEPGLDADTLAALLAARRETMVRLSLPRLSLDLRCALKDTLEALGVRRMFRPGADFGELTDDPRMVVSDMLHQSVLRVDETGLEGAAATAAMMRLVSAPAAEPVTVTVDRPFLFLVRHRASGVVYFLARVVQP</sequence>
<name>H5XGI8_9PSEU</name>
<dbReference type="InterPro" id="IPR023795">
    <property type="entry name" value="Serpin_CS"/>
</dbReference>
<reference evidence="3 4" key="1">
    <citation type="submission" date="2011-11" db="EMBL/GenBank/DDBJ databases">
        <title>The Noncontiguous Finished sequence of Saccharomonospora cyanea NA-134.</title>
        <authorList>
            <consortium name="US DOE Joint Genome Institute"/>
            <person name="Lucas S."/>
            <person name="Han J."/>
            <person name="Lapidus A."/>
            <person name="Cheng J.-F."/>
            <person name="Goodwin L."/>
            <person name="Pitluck S."/>
            <person name="Peters L."/>
            <person name="Ovchinnikova G."/>
            <person name="Lu M."/>
            <person name="Detter J.C."/>
            <person name="Han C."/>
            <person name="Tapia R."/>
            <person name="Land M."/>
            <person name="Hauser L."/>
            <person name="Kyrpides N."/>
            <person name="Ivanova N."/>
            <person name="Pagani I."/>
            <person name="Brambilla E.-M."/>
            <person name="Klenk H.-P."/>
            <person name="Woyke T."/>
        </authorList>
    </citation>
    <scope>NUCLEOTIDE SEQUENCE [LARGE SCALE GENOMIC DNA]</scope>
    <source>
        <strain evidence="3 4">NA-134</strain>
    </source>
</reference>
<dbReference type="InterPro" id="IPR023796">
    <property type="entry name" value="Serpin_dom"/>
</dbReference>
<dbReference type="PROSITE" id="PS00284">
    <property type="entry name" value="SERPIN"/>
    <property type="match status" value="1"/>
</dbReference>
<evidence type="ECO:0000256" key="1">
    <source>
        <dbReference type="RuleBase" id="RU000411"/>
    </source>
</evidence>
<dbReference type="PANTHER" id="PTHR11461:SF211">
    <property type="entry name" value="GH10112P-RELATED"/>
    <property type="match status" value="1"/>
</dbReference>
<dbReference type="STRING" id="882082.SaccyDRAFT_1626"/>